<dbReference type="PANTHER" id="PTHR23525:SF1">
    <property type="entry name" value="NODULIN-LIKE DOMAIN-CONTAINING PROTEIN"/>
    <property type="match status" value="1"/>
</dbReference>
<gene>
    <name evidence="2" type="ORF">QSP1433_LOCUS11000</name>
</gene>
<dbReference type="InterPro" id="IPR011701">
    <property type="entry name" value="MFS"/>
</dbReference>
<evidence type="ECO:0008006" key="3">
    <source>
        <dbReference type="Google" id="ProtNLM"/>
    </source>
</evidence>
<evidence type="ECO:0000256" key="1">
    <source>
        <dbReference type="SAM" id="Phobius"/>
    </source>
</evidence>
<dbReference type="Pfam" id="PF07690">
    <property type="entry name" value="MFS_1"/>
    <property type="match status" value="2"/>
</dbReference>
<feature type="transmembrane region" description="Helical" evidence="1">
    <location>
        <begin position="438"/>
        <end position="458"/>
    </location>
</feature>
<sequence length="471" mass="51161">MRLSELKAVGNRNVRVSLVYTALYSVAAGIWGTVCLSGYLQGMPGDPGQKNFRVGLAEGLQGTVQAVAALPSGVMADKFGREMMLKFACFVGLVAVGCCIVTLHMGAKLDKDKDSDGTSEFILMCFSLCLFGLFDGSSSGASEAIFHDSIETSERTSVTTLKFVTRVFFRAAGPVISVVLFYALGDAWTRGELRTVFYVGVSLSAIPALLLLCFRDSSTLGAESDAVRLEDPDACFDITQSPYVALADDAGDLEVEEDPLVLEQLGNSSFEVAKYRIPRIVLMSDVFFGLASGMTIKFFPLFFKEEVQMSPASVNWIYVVSPMCVVSLSILANRLTATFGRVRVPLVFSSSGICLLLLMWYMGHELWQNKAAIVPIFIARTALMNCCSPIRKSILIDFVNKEARARWSSMDSVTQFSWSGSAVLGGLLVDKYGYGSSFLATALVQIAALSTFGSLLYYRQIIDGVHRTGVN</sequence>
<protein>
    <recommendedName>
        <fullName evidence="3">Major facilitator superfamily (MFS) profile domain-containing protein</fullName>
    </recommendedName>
</protein>
<feature type="transmembrane region" description="Helical" evidence="1">
    <location>
        <begin position="344"/>
        <end position="362"/>
    </location>
</feature>
<feature type="transmembrane region" description="Helical" evidence="1">
    <location>
        <begin position="280"/>
        <end position="303"/>
    </location>
</feature>
<keyword evidence="1" id="KW-0812">Transmembrane</keyword>
<dbReference type="EMBL" id="HBHK01017415">
    <property type="protein sequence ID" value="CAD9691468.1"/>
    <property type="molecule type" value="Transcribed_RNA"/>
</dbReference>
<feature type="transmembrane region" description="Helical" evidence="1">
    <location>
        <begin position="167"/>
        <end position="184"/>
    </location>
</feature>
<dbReference type="PANTHER" id="PTHR23525">
    <property type="entry name" value="TRANSPORTER, PUTATIVE-RELATED"/>
    <property type="match status" value="1"/>
</dbReference>
<keyword evidence="1" id="KW-0472">Membrane</keyword>
<dbReference type="GO" id="GO:0022857">
    <property type="term" value="F:transmembrane transporter activity"/>
    <property type="evidence" value="ECO:0007669"/>
    <property type="project" value="InterPro"/>
</dbReference>
<feature type="transmembrane region" description="Helical" evidence="1">
    <location>
        <begin position="196"/>
        <end position="214"/>
    </location>
</feature>
<reference evidence="2" key="1">
    <citation type="submission" date="2021-01" db="EMBL/GenBank/DDBJ databases">
        <authorList>
            <person name="Corre E."/>
            <person name="Pelletier E."/>
            <person name="Niang G."/>
            <person name="Scheremetjew M."/>
            <person name="Finn R."/>
            <person name="Kale V."/>
            <person name="Holt S."/>
            <person name="Cochrane G."/>
            <person name="Meng A."/>
            <person name="Brown T."/>
            <person name="Cohen L."/>
        </authorList>
    </citation>
    <scope>NUCLEOTIDE SEQUENCE</scope>
    <source>
        <strain evidence="2">NY070348D</strain>
    </source>
</reference>
<dbReference type="SUPFAM" id="SSF103473">
    <property type="entry name" value="MFS general substrate transporter"/>
    <property type="match status" value="1"/>
</dbReference>
<feature type="transmembrane region" description="Helical" evidence="1">
    <location>
        <begin position="315"/>
        <end position="332"/>
    </location>
</feature>
<dbReference type="Gene3D" id="1.20.1250.20">
    <property type="entry name" value="MFS general substrate transporter like domains"/>
    <property type="match status" value="2"/>
</dbReference>
<dbReference type="CDD" id="cd06174">
    <property type="entry name" value="MFS"/>
    <property type="match status" value="1"/>
</dbReference>
<organism evidence="2">
    <name type="scientific">Mucochytrium quahogii</name>
    <dbReference type="NCBI Taxonomy" id="96639"/>
    <lineage>
        <taxon>Eukaryota</taxon>
        <taxon>Sar</taxon>
        <taxon>Stramenopiles</taxon>
        <taxon>Bigyra</taxon>
        <taxon>Labyrinthulomycetes</taxon>
        <taxon>Thraustochytrida</taxon>
        <taxon>Thraustochytriidae</taxon>
        <taxon>Mucochytrium</taxon>
    </lineage>
</organism>
<keyword evidence="1" id="KW-1133">Transmembrane helix</keyword>
<evidence type="ECO:0000313" key="2">
    <source>
        <dbReference type="EMBL" id="CAD9691468.1"/>
    </source>
</evidence>
<dbReference type="InterPro" id="IPR036259">
    <property type="entry name" value="MFS_trans_sf"/>
</dbReference>
<feature type="transmembrane region" description="Helical" evidence="1">
    <location>
        <begin position="87"/>
        <end position="109"/>
    </location>
</feature>
<name>A0A7S2WJB6_9STRA</name>
<accession>A0A7S2WJB6</accession>
<dbReference type="AlphaFoldDB" id="A0A7S2WJB6"/>
<proteinExistence type="predicted"/>
<feature type="transmembrane region" description="Helical" evidence="1">
    <location>
        <begin position="121"/>
        <end position="146"/>
    </location>
</feature>
<feature type="transmembrane region" description="Helical" evidence="1">
    <location>
        <begin position="20"/>
        <end position="40"/>
    </location>
</feature>